<evidence type="ECO:0000256" key="1">
    <source>
        <dbReference type="ARBA" id="ARBA00022741"/>
    </source>
</evidence>
<dbReference type="RefSeq" id="WP_180990846.1">
    <property type="nucleotide sequence ID" value="NZ_LJIW01000002.1"/>
</dbReference>
<accession>A0A2J7YT26</accession>
<dbReference type="Gene3D" id="1.10.8.60">
    <property type="match status" value="1"/>
</dbReference>
<dbReference type="Gene3D" id="3.30.450.40">
    <property type="match status" value="1"/>
</dbReference>
<evidence type="ECO:0000256" key="3">
    <source>
        <dbReference type="ARBA" id="ARBA00023015"/>
    </source>
</evidence>
<reference evidence="7 8" key="1">
    <citation type="submission" date="2015-09" db="EMBL/GenBank/DDBJ databases">
        <title>Genome sequence, genome mining and natural product profiling of a biocontrol bacterium Streptomyces malaysiensis F913.</title>
        <authorList>
            <person name="Xu Y."/>
            <person name="Wei J."/>
            <person name="Xie J."/>
            <person name="Li T."/>
            <person name="Zhou Z."/>
        </authorList>
    </citation>
    <scope>NUCLEOTIDE SEQUENCE [LARGE SCALE GENOMIC DNA]</scope>
    <source>
        <strain evidence="7 8">F913</strain>
    </source>
</reference>
<keyword evidence="8" id="KW-1185">Reference proteome</keyword>
<dbReference type="GO" id="GO:0005524">
    <property type="term" value="F:ATP binding"/>
    <property type="evidence" value="ECO:0007669"/>
    <property type="project" value="UniProtKB-KW"/>
</dbReference>
<keyword evidence="1" id="KW-0547">Nucleotide-binding</keyword>
<feature type="domain" description="Sigma-54 factor interaction" evidence="6">
    <location>
        <begin position="381"/>
        <end position="576"/>
    </location>
</feature>
<evidence type="ECO:0000256" key="5">
    <source>
        <dbReference type="SAM" id="MobiDB-lite"/>
    </source>
</evidence>
<sequence>MTSIDDTPAGPALSSLRRARDRFLGGRPPGDGVPEDLAQAWRRARFFGVPRDLTAPPRVRPPVDPPLLAAARPALDRVAPTLSGGMGLVLVDSRCRALWSGGGRYAGTSADVAGLDLSEKAVGHNSAALALRTGRRAEVHGPEHFLDLWQEVSAVSVPLYEPAAGRPAGAVTVVAPLAEDRTAHPGAAIAEATAHAVETELLGRARPPERLLLDAYLRQRADGAAVVALDGSSRLVSPEAARLLSHETLTRLERRATALVRDADTGQEGARAGAPEETSGPEGARTGTPAENTGPEGPRSAPPEESAGPEGAHTATPEAIAAPEEFAVPEEFTVPDGAGLTVRMSRLTHGGEVIGAVATVCPAARRARAAERHDHDRLPGLVGTSRPWRLAVSGATELARSAEPLLLIGEAGVGKTALARALLTLRGSAAPRVVDAAEQVPGEVPRWCHALAEREGGGPPLLLRHAERLGQSDVAALLSLLERRPAVPLVATHTPGAPTGPCLSRLLDILSARSVALPPLSERVEDIPALLTAFTGHPSPGRPPLTWSLDARRALEQHTWPGNVAELAHVVREVAERRRATGPVRREELPYGLRVPPATRRLSGMERAERTAILEALRRHGDNKARAAESLGIGRATLYRKLRAYGMDQA</sequence>
<feature type="region of interest" description="Disordered" evidence="5">
    <location>
        <begin position="258"/>
        <end position="315"/>
    </location>
</feature>
<dbReference type="Pfam" id="PF25601">
    <property type="entry name" value="AAA_lid_14"/>
    <property type="match status" value="1"/>
</dbReference>
<dbReference type="InterPro" id="IPR027417">
    <property type="entry name" value="P-loop_NTPase"/>
</dbReference>
<dbReference type="SUPFAM" id="SSF46689">
    <property type="entry name" value="Homeodomain-like"/>
    <property type="match status" value="1"/>
</dbReference>
<dbReference type="AlphaFoldDB" id="A0A2J7YT26"/>
<dbReference type="Gene3D" id="1.10.10.60">
    <property type="entry name" value="Homeodomain-like"/>
    <property type="match status" value="1"/>
</dbReference>
<evidence type="ECO:0000259" key="6">
    <source>
        <dbReference type="PROSITE" id="PS50045"/>
    </source>
</evidence>
<dbReference type="InterPro" id="IPR002078">
    <property type="entry name" value="Sigma_54_int"/>
</dbReference>
<dbReference type="Proteomes" id="UP000236520">
    <property type="component" value="Unassembled WGS sequence"/>
</dbReference>
<keyword evidence="4" id="KW-0804">Transcription</keyword>
<dbReference type="InterPro" id="IPR009057">
    <property type="entry name" value="Homeodomain-like_sf"/>
</dbReference>
<organism evidence="7 8">
    <name type="scientific">Streptomyces malaysiensis</name>
    <dbReference type="NCBI Taxonomy" id="92644"/>
    <lineage>
        <taxon>Bacteria</taxon>
        <taxon>Bacillati</taxon>
        <taxon>Actinomycetota</taxon>
        <taxon>Actinomycetes</taxon>
        <taxon>Kitasatosporales</taxon>
        <taxon>Streptomycetaceae</taxon>
        <taxon>Streptomyces</taxon>
        <taxon>Streptomyces violaceusniger group</taxon>
    </lineage>
</organism>
<evidence type="ECO:0000313" key="7">
    <source>
        <dbReference type="EMBL" id="PNG91192.1"/>
    </source>
</evidence>
<proteinExistence type="predicted"/>
<comment type="caution">
    <text evidence="7">The sequence shown here is derived from an EMBL/GenBank/DDBJ whole genome shotgun (WGS) entry which is preliminary data.</text>
</comment>
<dbReference type="GO" id="GO:0006355">
    <property type="term" value="P:regulation of DNA-templated transcription"/>
    <property type="evidence" value="ECO:0007669"/>
    <property type="project" value="InterPro"/>
</dbReference>
<name>A0A2J7YT26_STRMQ</name>
<dbReference type="Gene3D" id="3.40.50.300">
    <property type="entry name" value="P-loop containing nucleotide triphosphate hydrolases"/>
    <property type="match status" value="1"/>
</dbReference>
<evidence type="ECO:0000313" key="8">
    <source>
        <dbReference type="Proteomes" id="UP000236520"/>
    </source>
</evidence>
<evidence type="ECO:0000256" key="4">
    <source>
        <dbReference type="ARBA" id="ARBA00023163"/>
    </source>
</evidence>
<dbReference type="InterPro" id="IPR058031">
    <property type="entry name" value="AAA_lid_NorR"/>
</dbReference>
<dbReference type="PANTHER" id="PTHR32071:SF122">
    <property type="entry name" value="SIGMA FACTOR"/>
    <property type="match status" value="1"/>
</dbReference>
<dbReference type="GO" id="GO:0043565">
    <property type="term" value="F:sequence-specific DNA binding"/>
    <property type="evidence" value="ECO:0007669"/>
    <property type="project" value="InterPro"/>
</dbReference>
<evidence type="ECO:0000256" key="2">
    <source>
        <dbReference type="ARBA" id="ARBA00022840"/>
    </source>
</evidence>
<keyword evidence="2" id="KW-0067">ATP-binding</keyword>
<dbReference type="PANTHER" id="PTHR32071">
    <property type="entry name" value="TRANSCRIPTIONAL REGULATORY PROTEIN"/>
    <property type="match status" value="1"/>
</dbReference>
<protein>
    <recommendedName>
        <fullName evidence="6">Sigma-54 factor interaction domain-containing protein</fullName>
    </recommendedName>
</protein>
<keyword evidence="3" id="KW-0805">Transcription regulation</keyword>
<dbReference type="PROSITE" id="PS50045">
    <property type="entry name" value="SIGMA54_INTERACT_4"/>
    <property type="match status" value="1"/>
</dbReference>
<dbReference type="InterPro" id="IPR002197">
    <property type="entry name" value="HTH_Fis"/>
</dbReference>
<gene>
    <name evidence="7" type="ORF">SMF913_26657</name>
</gene>
<dbReference type="InterPro" id="IPR029016">
    <property type="entry name" value="GAF-like_dom_sf"/>
</dbReference>
<dbReference type="Pfam" id="PF02954">
    <property type="entry name" value="HTH_8"/>
    <property type="match status" value="1"/>
</dbReference>
<dbReference type="SUPFAM" id="SSF52540">
    <property type="entry name" value="P-loop containing nucleoside triphosphate hydrolases"/>
    <property type="match status" value="1"/>
</dbReference>
<dbReference type="PRINTS" id="PR01590">
    <property type="entry name" value="HTHFIS"/>
</dbReference>
<dbReference type="EMBL" id="LJIW01000002">
    <property type="protein sequence ID" value="PNG91192.1"/>
    <property type="molecule type" value="Genomic_DNA"/>
</dbReference>